<dbReference type="Proteomes" id="UP000233551">
    <property type="component" value="Unassembled WGS sequence"/>
</dbReference>
<gene>
    <name evidence="2" type="ORF">CRG98_021204</name>
</gene>
<accession>A0A2I0JSE0</accession>
<sequence>MEIGGGADRACSEDKNVTGGRGTAVGAGGDGNGLVKGSRRWRSLRRGRLGMSRNRWVDFLEDINSVLFRHPEALTSGVSVRRQLQFA</sequence>
<protein>
    <submittedName>
        <fullName evidence="2">Uncharacterized protein</fullName>
    </submittedName>
</protein>
<feature type="region of interest" description="Disordered" evidence="1">
    <location>
        <begin position="1"/>
        <end position="32"/>
    </location>
</feature>
<name>A0A2I0JSE0_PUNGR</name>
<proteinExistence type="predicted"/>
<evidence type="ECO:0000313" key="2">
    <source>
        <dbReference type="EMBL" id="PKI58386.1"/>
    </source>
</evidence>
<keyword evidence="3" id="KW-1185">Reference proteome</keyword>
<evidence type="ECO:0000313" key="3">
    <source>
        <dbReference type="Proteomes" id="UP000233551"/>
    </source>
</evidence>
<reference evidence="2 3" key="1">
    <citation type="submission" date="2017-11" db="EMBL/GenBank/DDBJ databases">
        <title>De-novo sequencing of pomegranate (Punica granatum L.) genome.</title>
        <authorList>
            <person name="Akparov Z."/>
            <person name="Amiraslanov A."/>
            <person name="Hajiyeva S."/>
            <person name="Abbasov M."/>
            <person name="Kaur K."/>
            <person name="Hamwieh A."/>
            <person name="Solovyev V."/>
            <person name="Salamov A."/>
            <person name="Braich B."/>
            <person name="Kosarev P."/>
            <person name="Mahmoud A."/>
            <person name="Hajiyev E."/>
            <person name="Babayeva S."/>
            <person name="Izzatullayeva V."/>
            <person name="Mammadov A."/>
            <person name="Mammadov A."/>
            <person name="Sharifova S."/>
            <person name="Ojaghi J."/>
            <person name="Eynullazada K."/>
            <person name="Bayramov B."/>
            <person name="Abdulazimova A."/>
            <person name="Shahmuradov I."/>
        </authorList>
    </citation>
    <scope>NUCLEOTIDE SEQUENCE [LARGE SCALE GENOMIC DNA]</scope>
    <source>
        <strain evidence="3">cv. AG2017</strain>
        <tissue evidence="2">Leaf</tissue>
    </source>
</reference>
<dbReference type="AlphaFoldDB" id="A0A2I0JSE0"/>
<evidence type="ECO:0000256" key="1">
    <source>
        <dbReference type="SAM" id="MobiDB-lite"/>
    </source>
</evidence>
<organism evidence="2 3">
    <name type="scientific">Punica granatum</name>
    <name type="common">Pomegranate</name>
    <dbReference type="NCBI Taxonomy" id="22663"/>
    <lineage>
        <taxon>Eukaryota</taxon>
        <taxon>Viridiplantae</taxon>
        <taxon>Streptophyta</taxon>
        <taxon>Embryophyta</taxon>
        <taxon>Tracheophyta</taxon>
        <taxon>Spermatophyta</taxon>
        <taxon>Magnoliopsida</taxon>
        <taxon>eudicotyledons</taxon>
        <taxon>Gunneridae</taxon>
        <taxon>Pentapetalae</taxon>
        <taxon>rosids</taxon>
        <taxon>malvids</taxon>
        <taxon>Myrtales</taxon>
        <taxon>Lythraceae</taxon>
        <taxon>Punica</taxon>
    </lineage>
</organism>
<dbReference type="EMBL" id="PGOL01001394">
    <property type="protein sequence ID" value="PKI58386.1"/>
    <property type="molecule type" value="Genomic_DNA"/>
</dbReference>
<feature type="compositionally biased region" description="Gly residues" evidence="1">
    <location>
        <begin position="19"/>
        <end position="32"/>
    </location>
</feature>
<comment type="caution">
    <text evidence="2">The sequence shown here is derived from an EMBL/GenBank/DDBJ whole genome shotgun (WGS) entry which is preliminary data.</text>
</comment>